<dbReference type="AlphaFoldDB" id="R7UB44"/>
<dbReference type="EnsemblMetazoa" id="CapteT195566">
    <property type="protein sequence ID" value="CapteP195566"/>
    <property type="gene ID" value="CapteG195566"/>
</dbReference>
<accession>R7UB44</accession>
<protein>
    <recommendedName>
        <fullName evidence="7">G-protein coupled receptors family 1 profile domain-containing protein</fullName>
    </recommendedName>
</protein>
<reference evidence="8 10" key="2">
    <citation type="journal article" date="2013" name="Nature">
        <title>Insights into bilaterian evolution from three spiralian genomes.</title>
        <authorList>
            <person name="Simakov O."/>
            <person name="Marletaz F."/>
            <person name="Cho S.J."/>
            <person name="Edsinger-Gonzales E."/>
            <person name="Havlak P."/>
            <person name="Hellsten U."/>
            <person name="Kuo D.H."/>
            <person name="Larsson T."/>
            <person name="Lv J."/>
            <person name="Arendt D."/>
            <person name="Savage R."/>
            <person name="Osoegawa K."/>
            <person name="de Jong P."/>
            <person name="Grimwood J."/>
            <person name="Chapman J.A."/>
            <person name="Shapiro H."/>
            <person name="Aerts A."/>
            <person name="Otillar R.P."/>
            <person name="Terry A.Y."/>
            <person name="Boore J.L."/>
            <person name="Grigoriev I.V."/>
            <person name="Lindberg D.R."/>
            <person name="Seaver E.C."/>
            <person name="Weisblat D.A."/>
            <person name="Putnam N.H."/>
            <person name="Rokhsar D.S."/>
        </authorList>
    </citation>
    <scope>NUCLEOTIDE SEQUENCE</scope>
    <source>
        <strain evidence="8 10">I ESC-2004</strain>
    </source>
</reference>
<dbReference type="EMBL" id="AMQN01009458">
    <property type="status" value="NOT_ANNOTATED_CDS"/>
    <property type="molecule type" value="Genomic_DNA"/>
</dbReference>
<feature type="transmembrane region" description="Helical" evidence="5">
    <location>
        <begin position="89"/>
        <end position="111"/>
    </location>
</feature>
<feature type="transmembrane region" description="Helical" evidence="5">
    <location>
        <begin position="131"/>
        <end position="155"/>
    </location>
</feature>
<evidence type="ECO:0000259" key="7">
    <source>
        <dbReference type="PROSITE" id="PS50262"/>
    </source>
</evidence>
<dbReference type="Pfam" id="PF00001">
    <property type="entry name" value="7tm_1"/>
    <property type="match status" value="1"/>
</dbReference>
<dbReference type="Proteomes" id="UP000014760">
    <property type="component" value="Unassembled WGS sequence"/>
</dbReference>
<keyword evidence="3 5" id="KW-1133">Transmembrane helix</keyword>
<evidence type="ECO:0000256" key="1">
    <source>
        <dbReference type="ARBA" id="ARBA00004370"/>
    </source>
</evidence>
<dbReference type="STRING" id="283909.R7UB44"/>
<gene>
    <name evidence="8" type="ORF">CAPTEDRAFT_195566</name>
</gene>
<keyword evidence="2 5" id="KW-0812">Transmembrane</keyword>
<dbReference type="PROSITE" id="PS50262">
    <property type="entry name" value="G_PROTEIN_RECEP_F1_2"/>
    <property type="match status" value="1"/>
</dbReference>
<evidence type="ECO:0000313" key="10">
    <source>
        <dbReference type="Proteomes" id="UP000014760"/>
    </source>
</evidence>
<dbReference type="CDD" id="cd14978">
    <property type="entry name" value="7tmA_FMRFamide_R-like"/>
    <property type="match status" value="1"/>
</dbReference>
<evidence type="ECO:0000256" key="4">
    <source>
        <dbReference type="ARBA" id="ARBA00023136"/>
    </source>
</evidence>
<dbReference type="PANTHER" id="PTHR46641:SF2">
    <property type="entry name" value="FMRFAMIDE RECEPTOR"/>
    <property type="match status" value="1"/>
</dbReference>
<feature type="signal peptide" evidence="6">
    <location>
        <begin position="1"/>
        <end position="16"/>
    </location>
</feature>
<keyword evidence="6" id="KW-0732">Signal</keyword>
<feature type="transmembrane region" description="Helical" evidence="5">
    <location>
        <begin position="277"/>
        <end position="298"/>
    </location>
</feature>
<feature type="transmembrane region" description="Helical" evidence="5">
    <location>
        <begin position="57"/>
        <end position="77"/>
    </location>
</feature>
<dbReference type="OrthoDB" id="6126859at2759"/>
<feature type="chain" id="PRO_5008787838" description="G-protein coupled receptors family 1 profile domain-containing protein" evidence="6">
    <location>
        <begin position="17"/>
        <end position="381"/>
    </location>
</feature>
<comment type="subcellular location">
    <subcellularLocation>
        <location evidence="1">Membrane</location>
    </subcellularLocation>
</comment>
<organism evidence="8">
    <name type="scientific">Capitella teleta</name>
    <name type="common">Polychaete worm</name>
    <dbReference type="NCBI Taxonomy" id="283909"/>
    <lineage>
        <taxon>Eukaryota</taxon>
        <taxon>Metazoa</taxon>
        <taxon>Spiralia</taxon>
        <taxon>Lophotrochozoa</taxon>
        <taxon>Annelida</taxon>
        <taxon>Polychaeta</taxon>
        <taxon>Sedentaria</taxon>
        <taxon>Scolecida</taxon>
        <taxon>Capitellidae</taxon>
        <taxon>Capitella</taxon>
    </lineage>
</organism>
<name>R7UB44_CAPTE</name>
<sequence>MRLLIPLVAISAIAFAEIFNKTSDNSTDTTATPETSEPPALNASGFISFSSSLFDEIRFYCFLVIGFVSILCNGINIRVLQKQRTASPYIYMTFLAISDFITGMCIVILAMNERLDQFSDHGWMMKTWYHISLPVIYARFTLTTYSTFLLNTLSIDRLIAVKFPMHHPIWCTPGRARIVSAGLALFCAVFNIHYLLRYQMVWKGEPDSQFPYLGITKLGQIYIFTNVIMYLKFLLYQVIPLLLMSTTNILTIREIVKGIKFRKSSTNNSGKNRVQCLGVTLVVITVFIVTNCPSAAFTLSTLIGAKLKRGSALHLLELLHWTCCVTNFFFYVVLDKRFRDDVINLFSCWLPPKKRQLANCPVASGTEIRSDGGQGQTKQHS</sequence>
<dbReference type="EMBL" id="KB305458">
    <property type="protein sequence ID" value="ELU01013.1"/>
    <property type="molecule type" value="Genomic_DNA"/>
</dbReference>
<evidence type="ECO:0000256" key="2">
    <source>
        <dbReference type="ARBA" id="ARBA00022692"/>
    </source>
</evidence>
<dbReference type="Gene3D" id="1.20.1070.10">
    <property type="entry name" value="Rhodopsin 7-helix transmembrane proteins"/>
    <property type="match status" value="1"/>
</dbReference>
<feature type="transmembrane region" description="Helical" evidence="5">
    <location>
        <begin position="318"/>
        <end position="334"/>
    </location>
</feature>
<proteinExistence type="predicted"/>
<reference evidence="9" key="3">
    <citation type="submission" date="2015-06" db="UniProtKB">
        <authorList>
            <consortium name="EnsemblMetazoa"/>
        </authorList>
    </citation>
    <scope>IDENTIFICATION</scope>
</reference>
<dbReference type="PANTHER" id="PTHR46641">
    <property type="entry name" value="FMRFAMIDE RECEPTOR-RELATED"/>
    <property type="match status" value="1"/>
</dbReference>
<dbReference type="SUPFAM" id="SSF81321">
    <property type="entry name" value="Family A G protein-coupled receptor-like"/>
    <property type="match status" value="1"/>
</dbReference>
<evidence type="ECO:0000313" key="8">
    <source>
        <dbReference type="EMBL" id="ELU01013.1"/>
    </source>
</evidence>
<dbReference type="InterPro" id="IPR017452">
    <property type="entry name" value="GPCR_Rhodpsn_7TM"/>
</dbReference>
<dbReference type="GO" id="GO:0004930">
    <property type="term" value="F:G protein-coupled receptor activity"/>
    <property type="evidence" value="ECO:0007669"/>
    <property type="project" value="InterPro"/>
</dbReference>
<evidence type="ECO:0000256" key="5">
    <source>
        <dbReference type="SAM" id="Phobius"/>
    </source>
</evidence>
<dbReference type="InterPro" id="IPR052954">
    <property type="entry name" value="GPCR-Ligand_Int"/>
</dbReference>
<dbReference type="HOGENOM" id="CLU_009579_38_0_1"/>
<keyword evidence="10" id="KW-1185">Reference proteome</keyword>
<evidence type="ECO:0000256" key="6">
    <source>
        <dbReference type="SAM" id="SignalP"/>
    </source>
</evidence>
<evidence type="ECO:0000256" key="3">
    <source>
        <dbReference type="ARBA" id="ARBA00022989"/>
    </source>
</evidence>
<feature type="transmembrane region" description="Helical" evidence="5">
    <location>
        <begin position="176"/>
        <end position="196"/>
    </location>
</feature>
<keyword evidence="4 5" id="KW-0472">Membrane</keyword>
<reference evidence="10" key="1">
    <citation type="submission" date="2012-12" db="EMBL/GenBank/DDBJ databases">
        <authorList>
            <person name="Hellsten U."/>
            <person name="Grimwood J."/>
            <person name="Chapman J.A."/>
            <person name="Shapiro H."/>
            <person name="Aerts A."/>
            <person name="Otillar R.P."/>
            <person name="Terry A.Y."/>
            <person name="Boore J.L."/>
            <person name="Simakov O."/>
            <person name="Marletaz F."/>
            <person name="Cho S.-J."/>
            <person name="Edsinger-Gonzales E."/>
            <person name="Havlak P."/>
            <person name="Kuo D.-H."/>
            <person name="Larsson T."/>
            <person name="Lv J."/>
            <person name="Arendt D."/>
            <person name="Savage R."/>
            <person name="Osoegawa K."/>
            <person name="de Jong P."/>
            <person name="Lindberg D.R."/>
            <person name="Seaver E.C."/>
            <person name="Weisblat D.A."/>
            <person name="Putnam N.H."/>
            <person name="Grigoriev I.V."/>
            <person name="Rokhsar D.S."/>
        </authorList>
    </citation>
    <scope>NUCLEOTIDE SEQUENCE</scope>
    <source>
        <strain evidence="10">I ESC-2004</strain>
    </source>
</reference>
<feature type="domain" description="G-protein coupled receptors family 1 profile" evidence="7">
    <location>
        <begin position="66"/>
        <end position="331"/>
    </location>
</feature>
<dbReference type="GO" id="GO:0016020">
    <property type="term" value="C:membrane"/>
    <property type="evidence" value="ECO:0007669"/>
    <property type="project" value="UniProtKB-SubCell"/>
</dbReference>
<evidence type="ECO:0000313" key="9">
    <source>
        <dbReference type="EnsemblMetazoa" id="CapteP195566"/>
    </source>
</evidence>
<dbReference type="InterPro" id="IPR000276">
    <property type="entry name" value="GPCR_Rhodpsn"/>
</dbReference>